<dbReference type="GO" id="GO:0003921">
    <property type="term" value="F:GMP synthase activity"/>
    <property type="evidence" value="ECO:0007669"/>
    <property type="project" value="InterPro"/>
</dbReference>
<dbReference type="NCBIfam" id="TIGR00888">
    <property type="entry name" value="guaA_Nterm"/>
    <property type="match status" value="1"/>
</dbReference>
<dbReference type="PRINTS" id="PR00096">
    <property type="entry name" value="GATASE"/>
</dbReference>
<dbReference type="RefSeq" id="WP_100706008.1">
    <property type="nucleotide sequence ID" value="NZ_NPDL01000003.1"/>
</dbReference>
<accession>A0A2M9XEV4</accession>
<dbReference type="AlphaFoldDB" id="A0A2M9XEV4"/>
<evidence type="ECO:0000256" key="5">
    <source>
        <dbReference type="ARBA" id="ARBA00022741"/>
    </source>
</evidence>
<dbReference type="InterPro" id="IPR017926">
    <property type="entry name" value="GATASE"/>
</dbReference>
<protein>
    <recommendedName>
        <fullName evidence="3">GMP synthase (glutamine-hydrolyzing)</fullName>
        <ecNumber evidence="3">6.3.5.2</ecNumber>
    </recommendedName>
    <alternativeName>
        <fullName evidence="10">GMP synthetase</fullName>
    </alternativeName>
</protein>
<feature type="binding site" evidence="11">
    <location>
        <begin position="224"/>
        <end position="230"/>
    </location>
    <ligand>
        <name>ATP</name>
        <dbReference type="ChEBI" id="CHEBI:30616"/>
    </ligand>
</feature>
<dbReference type="PANTHER" id="PTHR11922">
    <property type="entry name" value="GMP SYNTHASE-RELATED"/>
    <property type="match status" value="1"/>
</dbReference>
<comment type="pathway">
    <text evidence="2">Purine metabolism; GMP biosynthesis; GMP from XMP (L-Gln route): step 1/1.</text>
</comment>
<dbReference type="Pfam" id="PF02540">
    <property type="entry name" value="NAD_synthase"/>
    <property type="match status" value="1"/>
</dbReference>
<evidence type="ECO:0000256" key="6">
    <source>
        <dbReference type="ARBA" id="ARBA00022749"/>
    </source>
</evidence>
<keyword evidence="5 11" id="KW-0547">Nucleotide-binding</keyword>
<dbReference type="PRINTS" id="PR00097">
    <property type="entry name" value="ANTSNTHASEII"/>
</dbReference>
<dbReference type="FunFam" id="3.40.50.880:FF:000047">
    <property type="entry name" value="GMP synthase [glutamine-hydrolyzing] subunit A"/>
    <property type="match status" value="1"/>
</dbReference>
<keyword evidence="9" id="KW-0315">Glutamine amidotransferase</keyword>
<dbReference type="InterPro" id="IPR001674">
    <property type="entry name" value="GMP_synth_C"/>
</dbReference>
<dbReference type="Gene3D" id="3.40.50.620">
    <property type="entry name" value="HUPs"/>
    <property type="match status" value="1"/>
</dbReference>
<gene>
    <name evidence="13" type="ORF">CH357_06875</name>
</gene>
<dbReference type="OrthoDB" id="9802219at2"/>
<evidence type="ECO:0000256" key="10">
    <source>
        <dbReference type="ARBA" id="ARBA00030464"/>
    </source>
</evidence>
<feature type="domain" description="GMPS ATP-PPase" evidence="12">
    <location>
        <begin position="196"/>
        <end position="392"/>
    </location>
</feature>
<sequence>MKHQNVIGIVDFGGQYAHLIASRIRRLGAYSEILGNDEPIETYSKLSGIILSGGPESVYEPDSPSLPVEVLKLGIPVLGICYGHQLMMKLLGGEVKKAGIAEYGRAALDFIDTPKTQLLKGFAGGEVVWMSHGDEVTRLPSGFTRTASSQDCEYAVVENPTQKWFGIQLHPEVTHTEKGSVLLENFVKISGAEGTWDLKQFLDLKEEELHSIVPADKKIFLLVSGGVDSTVSYLLLSRALGKDRVKGVLIDTGFMRKNEVADLQEKLSPQGIQLHVHDSSELFYSALKGKKDPEEKRKIVGNLFLQAQADCAKSLGLNADEWLLGQGTIYPDTIESGGTKHSHTIKTHHNRVEAIQKLMEEGKVVEPIKDLYKDEVRELGNYLGLPKEWTGRHPFPGPGLVVRMIAQEKPFEESVQRKLNEFVGADPSFQAKLLPVASVGVKGDQRSYAHCAAISGDKTWDELDKISTAITNQISSVNRVVLFLGKSEDFSKANFKFQAIDLDKKDSDILREADAAVEKVLQKRKIYDQIWQMPVVLLPLGSESGKRSIVLRPVDSQEAMTASFFRLEKDVLDELVSEVLKIPQIEYLFFDLTNKPPGTIEWE</sequence>
<evidence type="ECO:0000256" key="1">
    <source>
        <dbReference type="ARBA" id="ARBA00002332"/>
    </source>
</evidence>
<dbReference type="CDD" id="cd01742">
    <property type="entry name" value="GATase1_GMP_Synthase"/>
    <property type="match status" value="1"/>
</dbReference>
<dbReference type="PANTHER" id="PTHR11922:SF2">
    <property type="entry name" value="GMP SYNTHASE [GLUTAMINE-HYDROLYZING]"/>
    <property type="match status" value="1"/>
</dbReference>
<evidence type="ECO:0000313" key="13">
    <source>
        <dbReference type="EMBL" id="PJZ26218.1"/>
    </source>
</evidence>
<keyword evidence="4" id="KW-0436">Ligase</keyword>
<dbReference type="Proteomes" id="UP000232196">
    <property type="component" value="Unassembled WGS sequence"/>
</dbReference>
<evidence type="ECO:0000256" key="7">
    <source>
        <dbReference type="ARBA" id="ARBA00022755"/>
    </source>
</evidence>
<dbReference type="Pfam" id="PF00958">
    <property type="entry name" value="GMP_synt_C"/>
    <property type="match status" value="1"/>
</dbReference>
<dbReference type="SUPFAM" id="SSF52402">
    <property type="entry name" value="Adenine nucleotide alpha hydrolases-like"/>
    <property type="match status" value="1"/>
</dbReference>
<comment type="caution">
    <text evidence="13">The sequence shown here is derived from an EMBL/GenBank/DDBJ whole genome shotgun (WGS) entry which is preliminary data.</text>
</comment>
<keyword evidence="6 11" id="KW-0332">GMP biosynthesis</keyword>
<dbReference type="Gene3D" id="3.30.300.10">
    <property type="match status" value="2"/>
</dbReference>
<dbReference type="CDD" id="cd01997">
    <property type="entry name" value="GMP_synthase_C"/>
    <property type="match status" value="1"/>
</dbReference>
<evidence type="ECO:0000256" key="9">
    <source>
        <dbReference type="ARBA" id="ARBA00022962"/>
    </source>
</evidence>
<dbReference type="SUPFAM" id="SSF52317">
    <property type="entry name" value="Class I glutamine amidotransferase-like"/>
    <property type="match status" value="1"/>
</dbReference>
<dbReference type="Pfam" id="PF00117">
    <property type="entry name" value="GATase"/>
    <property type="match status" value="1"/>
</dbReference>
<dbReference type="InterPro" id="IPR029062">
    <property type="entry name" value="Class_I_gatase-like"/>
</dbReference>
<keyword evidence="8 11" id="KW-0067">ATP-binding</keyword>
<proteinExistence type="predicted"/>
<reference evidence="13 14" key="1">
    <citation type="submission" date="2017-07" db="EMBL/GenBank/DDBJ databases">
        <title>Leptospira spp. isolated from tropical soils.</title>
        <authorList>
            <person name="Thibeaux R."/>
            <person name="Iraola G."/>
            <person name="Ferres I."/>
            <person name="Bierque E."/>
            <person name="Girault D."/>
            <person name="Soupe-Gilbert M.-E."/>
            <person name="Picardeau M."/>
            <person name="Goarant C."/>
        </authorList>
    </citation>
    <scope>NUCLEOTIDE SEQUENCE [LARGE SCALE GENOMIC DNA]</scope>
    <source>
        <strain evidence="13 14">MCA1-C-A1</strain>
    </source>
</reference>
<dbReference type="GO" id="GO:0005829">
    <property type="term" value="C:cytosol"/>
    <property type="evidence" value="ECO:0007669"/>
    <property type="project" value="TreeGrafter"/>
</dbReference>
<dbReference type="GO" id="GO:0005524">
    <property type="term" value="F:ATP binding"/>
    <property type="evidence" value="ECO:0007669"/>
    <property type="project" value="UniProtKB-UniRule"/>
</dbReference>
<dbReference type="InterPro" id="IPR014729">
    <property type="entry name" value="Rossmann-like_a/b/a_fold"/>
</dbReference>
<evidence type="ECO:0000256" key="8">
    <source>
        <dbReference type="ARBA" id="ARBA00022840"/>
    </source>
</evidence>
<dbReference type="InterPro" id="IPR022310">
    <property type="entry name" value="NAD/GMP_synthase"/>
</dbReference>
<name>A0A2M9XEV4_9LEPT</name>
<comment type="function">
    <text evidence="1">Catalyzes the synthesis of GMP from XMP.</text>
</comment>
<evidence type="ECO:0000256" key="4">
    <source>
        <dbReference type="ARBA" id="ARBA00022598"/>
    </source>
</evidence>
<dbReference type="Gene3D" id="3.40.50.880">
    <property type="match status" value="1"/>
</dbReference>
<evidence type="ECO:0000259" key="12">
    <source>
        <dbReference type="PROSITE" id="PS51553"/>
    </source>
</evidence>
<keyword evidence="7 11" id="KW-0658">Purine biosynthesis</keyword>
<dbReference type="PROSITE" id="PS51553">
    <property type="entry name" value="GMPS_ATP_PPASE"/>
    <property type="match status" value="1"/>
</dbReference>
<evidence type="ECO:0000313" key="14">
    <source>
        <dbReference type="Proteomes" id="UP000232196"/>
    </source>
</evidence>
<dbReference type="SUPFAM" id="SSF54810">
    <property type="entry name" value="GMP synthetase C-terminal dimerisation domain"/>
    <property type="match status" value="2"/>
</dbReference>
<evidence type="ECO:0000256" key="2">
    <source>
        <dbReference type="ARBA" id="ARBA00005153"/>
    </source>
</evidence>
<dbReference type="InterPro" id="IPR004739">
    <property type="entry name" value="GMP_synth_GATase"/>
</dbReference>
<evidence type="ECO:0000256" key="3">
    <source>
        <dbReference type="ARBA" id="ARBA00012746"/>
    </source>
</evidence>
<keyword evidence="14" id="KW-1185">Reference proteome</keyword>
<dbReference type="PROSITE" id="PS51273">
    <property type="entry name" value="GATASE_TYPE_1"/>
    <property type="match status" value="1"/>
</dbReference>
<dbReference type="InterPro" id="IPR025777">
    <property type="entry name" value="GMPS_ATP_PPase_dom"/>
</dbReference>
<dbReference type="NCBIfam" id="NF000848">
    <property type="entry name" value="PRK00074.1"/>
    <property type="match status" value="1"/>
</dbReference>
<evidence type="ECO:0000256" key="11">
    <source>
        <dbReference type="PROSITE-ProRule" id="PRU00886"/>
    </source>
</evidence>
<dbReference type="EC" id="6.3.5.2" evidence="3"/>
<organism evidence="13 14">
    <name type="scientific">Leptospira hartskeerlii</name>
    <dbReference type="NCBI Taxonomy" id="2023177"/>
    <lineage>
        <taxon>Bacteria</taxon>
        <taxon>Pseudomonadati</taxon>
        <taxon>Spirochaetota</taxon>
        <taxon>Spirochaetia</taxon>
        <taxon>Leptospirales</taxon>
        <taxon>Leptospiraceae</taxon>
        <taxon>Leptospira</taxon>
    </lineage>
</organism>
<dbReference type="EMBL" id="NPDN01000003">
    <property type="protein sequence ID" value="PJZ26218.1"/>
    <property type="molecule type" value="Genomic_DNA"/>
</dbReference>
<dbReference type="UniPathway" id="UPA00189">
    <property type="reaction ID" value="UER00296"/>
</dbReference>